<dbReference type="PROSITE" id="PS51257">
    <property type="entry name" value="PROKAR_LIPOPROTEIN"/>
    <property type="match status" value="1"/>
</dbReference>
<evidence type="ECO:0000313" key="4">
    <source>
        <dbReference type="Proteomes" id="UP001374803"/>
    </source>
</evidence>
<dbReference type="Pfam" id="PF16683">
    <property type="entry name" value="TGase_elicitor"/>
    <property type="match status" value="1"/>
</dbReference>
<evidence type="ECO:0000256" key="1">
    <source>
        <dbReference type="SAM" id="MobiDB-lite"/>
    </source>
</evidence>
<accession>A0ABZ2L944</accession>
<keyword evidence="2" id="KW-0732">Signal</keyword>
<feature type="region of interest" description="Disordered" evidence="1">
    <location>
        <begin position="18"/>
        <end position="118"/>
    </location>
</feature>
<evidence type="ECO:0000256" key="2">
    <source>
        <dbReference type="SAM" id="SignalP"/>
    </source>
</evidence>
<name>A0ABZ2L944_9BACT</name>
<feature type="compositionally biased region" description="Basic and acidic residues" evidence="1">
    <location>
        <begin position="108"/>
        <end position="118"/>
    </location>
</feature>
<feature type="compositionally biased region" description="Basic and acidic residues" evidence="1">
    <location>
        <begin position="48"/>
        <end position="69"/>
    </location>
</feature>
<evidence type="ECO:0000313" key="3">
    <source>
        <dbReference type="EMBL" id="WXB05232.1"/>
    </source>
</evidence>
<dbReference type="Gene3D" id="3.30.40.240">
    <property type="entry name" value="Transglutaminase elicitor, body domain"/>
    <property type="match status" value="1"/>
</dbReference>
<organism evidence="3 4">
    <name type="scientific">Pendulispora rubella</name>
    <dbReference type="NCBI Taxonomy" id="2741070"/>
    <lineage>
        <taxon>Bacteria</taxon>
        <taxon>Pseudomonadati</taxon>
        <taxon>Myxococcota</taxon>
        <taxon>Myxococcia</taxon>
        <taxon>Myxococcales</taxon>
        <taxon>Sorangiineae</taxon>
        <taxon>Pendulisporaceae</taxon>
        <taxon>Pendulispora</taxon>
    </lineage>
</organism>
<reference evidence="3" key="1">
    <citation type="submission" date="2021-12" db="EMBL/GenBank/DDBJ databases">
        <title>Discovery of the Pendulisporaceae a myxobacterial family with distinct sporulation behavior and unique specialized metabolism.</title>
        <authorList>
            <person name="Garcia R."/>
            <person name="Popoff A."/>
            <person name="Bader C.D."/>
            <person name="Loehr J."/>
            <person name="Walesch S."/>
            <person name="Walt C."/>
            <person name="Boldt J."/>
            <person name="Bunk B."/>
            <person name="Haeckl F.J.F.P.J."/>
            <person name="Gunesch A.P."/>
            <person name="Birkelbach J."/>
            <person name="Nuebel U."/>
            <person name="Pietschmann T."/>
            <person name="Bach T."/>
            <person name="Mueller R."/>
        </authorList>
    </citation>
    <scope>NUCLEOTIDE SEQUENCE</scope>
    <source>
        <strain evidence="3">MSr11367</strain>
    </source>
</reference>
<keyword evidence="4" id="KW-1185">Reference proteome</keyword>
<gene>
    <name evidence="3" type="ORF">LVJ94_51095</name>
</gene>
<dbReference type="RefSeq" id="WP_394834875.1">
    <property type="nucleotide sequence ID" value="NZ_CP089929.1"/>
</dbReference>
<feature type="signal peptide" evidence="2">
    <location>
        <begin position="1"/>
        <end position="20"/>
    </location>
</feature>
<sequence length="417" mass="45003">MKLALLAALPVSLATISACSGQTPDGTMEERPSSPEPQKDASAGTGPKADDAPKTDDAAAKVDAPKTDEAPALFGGSIERVMAKLPTKGQAAQTPWSGSTWPASTDSINHRWDDRSSPAATEKYETAFRASDVQHHVSASHGLEGGGASCLWNSMCGEDICGRRNDSTLGRCVSRRANIEPGWASAAILVPEPQHEVVENGVTFKETDIKALASMLYTKSERETVSLHCNEDESALNRDKHTRSAAKCRHTNPGTLHLLLANYLGIRKQAFVENRPFYDRVSNRPVRGYQIQEQRVVSDEEANRLVLGDASSPIPTSYAFNSGAKSFLYVKTRVAYVRESNAGEVFYSADAYTTHDEFTYILELDGKGAIIGGEWVGASKNVHADSLWLPKPVTSGHVAGISYNQVKKLVDASIANP</sequence>
<feature type="chain" id="PRO_5045781588" description="Lipoprotein" evidence="2">
    <location>
        <begin position="21"/>
        <end position="417"/>
    </location>
</feature>
<proteinExistence type="predicted"/>
<protein>
    <recommendedName>
        <fullName evidence="5">Lipoprotein</fullName>
    </recommendedName>
</protein>
<dbReference type="EMBL" id="CP089983">
    <property type="protein sequence ID" value="WXB05232.1"/>
    <property type="molecule type" value="Genomic_DNA"/>
</dbReference>
<feature type="compositionally biased region" description="Basic and acidic residues" evidence="1">
    <location>
        <begin position="28"/>
        <end position="39"/>
    </location>
</feature>
<dbReference type="InterPro" id="IPR032048">
    <property type="entry name" value="TGase_elicitor"/>
</dbReference>
<evidence type="ECO:0008006" key="5">
    <source>
        <dbReference type="Google" id="ProtNLM"/>
    </source>
</evidence>
<feature type="compositionally biased region" description="Polar residues" evidence="1">
    <location>
        <begin position="90"/>
        <end position="107"/>
    </location>
</feature>
<dbReference type="Proteomes" id="UP001374803">
    <property type="component" value="Chromosome"/>
</dbReference>